<evidence type="ECO:0000256" key="1">
    <source>
        <dbReference type="ARBA" id="ARBA00005213"/>
    </source>
</evidence>
<dbReference type="SUPFAM" id="SSF55909">
    <property type="entry name" value="Pentein"/>
    <property type="match status" value="1"/>
</dbReference>
<dbReference type="KEGG" id="kmn:HW532_07080"/>
<sequence>MFLGFQSDTGPLARLVVKHVRDAFVSEAKIDAEWRSLGYTARPDLARAIDQYDAFVAAIRQLAPEVEIDFLEADGTTTLDSLYPRDAAIATSKGMVLCNMGKPARAGEPAAEGQLFSQADIPVCGAISGAGHIEGGDVAWIDEHTLAVGRGYRTNEEGIRQLRALLGDAAEIVRVPMPHYRGPGDVFHLMSILSPIDRDLALVYSPLMVVPFREILLERGIGLVEVPDEEFDSMGCNVLAVAPRKCVMIDGNPVTRRRLEEAGCEVVAIDGSEICSKGAGGPTCLTRPILRQCEDVAGTGTARSAGTPQPAA</sequence>
<dbReference type="Pfam" id="PF19420">
    <property type="entry name" value="DDAH_eukar"/>
    <property type="match status" value="1"/>
</dbReference>
<evidence type="ECO:0000313" key="5">
    <source>
        <dbReference type="Proteomes" id="UP000593594"/>
    </source>
</evidence>
<dbReference type="PANTHER" id="PTHR47271">
    <property type="entry name" value="ARGININE DEIMINASE"/>
    <property type="match status" value="1"/>
</dbReference>
<dbReference type="Gene3D" id="3.75.10.10">
    <property type="entry name" value="L-arginine/glycine Amidinotransferase, Chain A"/>
    <property type="match status" value="1"/>
</dbReference>
<organism evidence="4 5">
    <name type="scientific">Kaustia mangrovi</name>
    <dbReference type="NCBI Taxonomy" id="2593653"/>
    <lineage>
        <taxon>Bacteria</taxon>
        <taxon>Pseudomonadati</taxon>
        <taxon>Pseudomonadota</taxon>
        <taxon>Alphaproteobacteria</taxon>
        <taxon>Hyphomicrobiales</taxon>
        <taxon>Parvibaculaceae</taxon>
        <taxon>Kaustia</taxon>
    </lineage>
</organism>
<name>A0A7S8C331_9HYPH</name>
<reference evidence="4 5" key="1">
    <citation type="submission" date="2020-06" db="EMBL/GenBank/DDBJ databases">
        <title>Genome sequence of 2 isolates from Red Sea Mangroves.</title>
        <authorList>
            <person name="Sefrji F."/>
            <person name="Michoud G."/>
            <person name="Merlino G."/>
            <person name="Daffonchio D."/>
        </authorList>
    </citation>
    <scope>NUCLEOTIDE SEQUENCE [LARGE SCALE GENOMIC DNA]</scope>
    <source>
        <strain evidence="4 5">R1DC25</strain>
    </source>
</reference>
<evidence type="ECO:0000256" key="3">
    <source>
        <dbReference type="ARBA" id="ARBA00049429"/>
    </source>
</evidence>
<dbReference type="RefSeq" id="WP_213163722.1">
    <property type="nucleotide sequence ID" value="NZ_CP058214.1"/>
</dbReference>
<dbReference type="GO" id="GO:0016990">
    <property type="term" value="F:arginine deiminase activity"/>
    <property type="evidence" value="ECO:0007669"/>
    <property type="project" value="UniProtKB-EC"/>
</dbReference>
<dbReference type="EMBL" id="CP058214">
    <property type="protein sequence ID" value="QPC42488.1"/>
    <property type="molecule type" value="Genomic_DNA"/>
</dbReference>
<accession>A0A7S8C331</accession>
<comment type="pathway">
    <text evidence="1">Amino-acid degradation; L-arginine degradation via ADI pathway; carbamoyl phosphate from L-arginine: step 1/2.</text>
</comment>
<gene>
    <name evidence="4" type="ORF">HW532_07080</name>
</gene>
<keyword evidence="5" id="KW-1185">Reference proteome</keyword>
<evidence type="ECO:0000256" key="2">
    <source>
        <dbReference type="ARBA" id="ARBA00012171"/>
    </source>
</evidence>
<evidence type="ECO:0000313" key="4">
    <source>
        <dbReference type="EMBL" id="QPC42488.1"/>
    </source>
</evidence>
<dbReference type="EC" id="3.5.3.6" evidence="2"/>
<proteinExistence type="predicted"/>
<dbReference type="PANTHER" id="PTHR47271:SF2">
    <property type="entry name" value="ARGININE DEIMINASE"/>
    <property type="match status" value="1"/>
</dbReference>
<dbReference type="AlphaFoldDB" id="A0A7S8C331"/>
<dbReference type="Proteomes" id="UP000593594">
    <property type="component" value="Chromosome"/>
</dbReference>
<comment type="catalytic activity">
    <reaction evidence="3">
        <text>L-arginine + H2O = L-citrulline + NH4(+)</text>
        <dbReference type="Rhea" id="RHEA:19597"/>
        <dbReference type="ChEBI" id="CHEBI:15377"/>
        <dbReference type="ChEBI" id="CHEBI:28938"/>
        <dbReference type="ChEBI" id="CHEBI:32682"/>
        <dbReference type="ChEBI" id="CHEBI:57743"/>
        <dbReference type="EC" id="3.5.3.6"/>
    </reaction>
</comment>
<dbReference type="GO" id="GO:0019546">
    <property type="term" value="P:L-arginine deiminase pathway"/>
    <property type="evidence" value="ECO:0007669"/>
    <property type="project" value="TreeGrafter"/>
</dbReference>
<protein>
    <recommendedName>
        <fullName evidence="2">arginine deiminase</fullName>
        <ecNumber evidence="2">3.5.3.6</ecNumber>
    </recommendedName>
</protein>